<reference evidence="3" key="3">
    <citation type="submission" date="2015-02" db="UniProtKB">
        <authorList>
            <consortium name="EnsemblProtists"/>
        </authorList>
    </citation>
    <scope>IDENTIFICATION</scope>
    <source>
        <strain evidence="3">DAOM BR144</strain>
    </source>
</reference>
<dbReference type="Gene3D" id="2.60.40.1190">
    <property type="match status" value="1"/>
</dbReference>
<dbReference type="eggNOG" id="ENOG502RI3G">
    <property type="taxonomic scope" value="Eukaryota"/>
</dbReference>
<accession>K3WTH1</accession>
<keyword evidence="4" id="KW-1185">Reference proteome</keyword>
<dbReference type="GO" id="GO:0030246">
    <property type="term" value="F:carbohydrate binding"/>
    <property type="evidence" value="ECO:0007669"/>
    <property type="project" value="InterPro"/>
</dbReference>
<dbReference type="InterPro" id="IPR010502">
    <property type="entry name" value="Carb-bd_dom_fam9"/>
</dbReference>
<dbReference type="STRING" id="431595.K3WTH1"/>
<reference evidence="4" key="1">
    <citation type="journal article" date="2010" name="Genome Biol.">
        <title>Genome sequence of the necrotrophic plant pathogen Pythium ultimum reveals original pathogenicity mechanisms and effector repertoire.</title>
        <authorList>
            <person name="Levesque C.A."/>
            <person name="Brouwer H."/>
            <person name="Cano L."/>
            <person name="Hamilton J.P."/>
            <person name="Holt C."/>
            <person name="Huitema E."/>
            <person name="Raffaele S."/>
            <person name="Robideau G.P."/>
            <person name="Thines M."/>
            <person name="Win J."/>
            <person name="Zerillo M.M."/>
            <person name="Beakes G.W."/>
            <person name="Boore J.L."/>
            <person name="Busam D."/>
            <person name="Dumas B."/>
            <person name="Ferriera S."/>
            <person name="Fuerstenberg S.I."/>
            <person name="Gachon C.M."/>
            <person name="Gaulin E."/>
            <person name="Govers F."/>
            <person name="Grenville-Briggs L."/>
            <person name="Horner N."/>
            <person name="Hostetler J."/>
            <person name="Jiang R.H."/>
            <person name="Johnson J."/>
            <person name="Krajaejun T."/>
            <person name="Lin H."/>
            <person name="Meijer H.J."/>
            <person name="Moore B."/>
            <person name="Morris P."/>
            <person name="Phuntmart V."/>
            <person name="Puiu D."/>
            <person name="Shetty J."/>
            <person name="Stajich J.E."/>
            <person name="Tripathy S."/>
            <person name="Wawra S."/>
            <person name="van West P."/>
            <person name="Whitty B.R."/>
            <person name="Coutinho P.M."/>
            <person name="Henrissat B."/>
            <person name="Martin F."/>
            <person name="Thomas P.D."/>
            <person name="Tyler B.M."/>
            <person name="De Vries R.P."/>
            <person name="Kamoun S."/>
            <person name="Yandell M."/>
            <person name="Tisserat N."/>
            <person name="Buell C.R."/>
        </authorList>
    </citation>
    <scope>NUCLEOTIDE SEQUENCE</scope>
    <source>
        <strain evidence="4">DAOM:BR144</strain>
    </source>
</reference>
<dbReference type="AlphaFoldDB" id="K3WTH1"/>
<sequence>MSRSEEWRYMDTLRPPVYVCLRRKPSISDGVYHPMAIDGRIDKEDWEHAPWSERFVDIEGAPRKPTEYPLTRFKMMYDDEHLYIGAELVESKIWGTLHTKNSTMYHENDFEVFLNPDGSRHHYYELELNCLNTIWELLLYKPYKDGYSIENPYNLVGLRTAVYVDGITNSPQTICNKWCVEMAFPLGELVQFDSLRKRTALAGDVWRVNFSRVQYELDVVVDKESSELCYEKVPNKPEANIVWAPTGVIDIHRPEKWGFMFFSSQQELPGGESELASTMAEYLEQQIAMERILDTIYYDQREFYKLHEAFASSFAQLYPALEAFAHSDLLKKYDLSMPVITSMSERAKTHGDRHRSYVPNLDPDDDGDGGDGDPNVLLSPRAKEIQRLEASGLFKNYMASVQSTTQQWNVTHDGRLWKSVN</sequence>
<dbReference type="SUPFAM" id="SSF49344">
    <property type="entry name" value="CBD9-like"/>
    <property type="match status" value="1"/>
</dbReference>
<dbReference type="PANTHER" id="PTHR35532">
    <property type="entry name" value="SIMILAR TO POLYHYDROXYALKANOATE DEPOLYMERASE"/>
    <property type="match status" value="1"/>
</dbReference>
<evidence type="ECO:0000259" key="2">
    <source>
        <dbReference type="Pfam" id="PF06452"/>
    </source>
</evidence>
<proteinExistence type="predicted"/>
<evidence type="ECO:0000313" key="3">
    <source>
        <dbReference type="EnsemblProtists" id="PYU1_T008265"/>
    </source>
</evidence>
<organism evidence="3 4">
    <name type="scientific">Globisporangium ultimum (strain ATCC 200006 / CBS 805.95 / DAOM BR144)</name>
    <name type="common">Pythium ultimum</name>
    <dbReference type="NCBI Taxonomy" id="431595"/>
    <lineage>
        <taxon>Eukaryota</taxon>
        <taxon>Sar</taxon>
        <taxon>Stramenopiles</taxon>
        <taxon>Oomycota</taxon>
        <taxon>Peronosporomycetes</taxon>
        <taxon>Pythiales</taxon>
        <taxon>Pythiaceae</taxon>
        <taxon>Globisporangium</taxon>
    </lineage>
</organism>
<reference evidence="4" key="2">
    <citation type="submission" date="2010-04" db="EMBL/GenBank/DDBJ databases">
        <authorList>
            <person name="Buell R."/>
            <person name="Hamilton J."/>
            <person name="Hostetler J."/>
        </authorList>
    </citation>
    <scope>NUCLEOTIDE SEQUENCE [LARGE SCALE GENOMIC DNA]</scope>
    <source>
        <strain evidence="4">DAOM:BR144</strain>
    </source>
</reference>
<name>K3WTH1_GLOUD</name>
<dbReference type="Proteomes" id="UP000019132">
    <property type="component" value="Unassembled WGS sequence"/>
</dbReference>
<feature type="domain" description="Carbohydrate-binding" evidence="2">
    <location>
        <begin position="37"/>
        <end position="186"/>
    </location>
</feature>
<dbReference type="InParanoid" id="K3WTH1"/>
<protein>
    <recommendedName>
        <fullName evidence="2">Carbohydrate-binding domain-containing protein</fullName>
    </recommendedName>
</protein>
<dbReference type="Pfam" id="PF06452">
    <property type="entry name" value="CBM9_1"/>
    <property type="match status" value="1"/>
</dbReference>
<evidence type="ECO:0000313" key="4">
    <source>
        <dbReference type="Proteomes" id="UP000019132"/>
    </source>
</evidence>
<dbReference type="GO" id="GO:0016052">
    <property type="term" value="P:carbohydrate catabolic process"/>
    <property type="evidence" value="ECO:0007669"/>
    <property type="project" value="InterPro"/>
</dbReference>
<dbReference type="HOGENOM" id="CLU_049171_0_0_1"/>
<dbReference type="PANTHER" id="PTHR35532:SF5">
    <property type="entry name" value="CARBOHYDRATE-BINDING DOMAIN-CONTAINING PROTEIN"/>
    <property type="match status" value="1"/>
</dbReference>
<feature type="region of interest" description="Disordered" evidence="1">
    <location>
        <begin position="345"/>
        <end position="377"/>
    </location>
</feature>
<dbReference type="EnsemblProtists" id="PYU1_T008265">
    <property type="protein sequence ID" value="PYU1_T008265"/>
    <property type="gene ID" value="PYU1_G008249"/>
</dbReference>
<dbReference type="CDD" id="cd09620">
    <property type="entry name" value="CBM9_like_3"/>
    <property type="match status" value="1"/>
</dbReference>
<feature type="compositionally biased region" description="Acidic residues" evidence="1">
    <location>
        <begin position="362"/>
        <end position="371"/>
    </location>
</feature>
<evidence type="ECO:0000256" key="1">
    <source>
        <dbReference type="SAM" id="MobiDB-lite"/>
    </source>
</evidence>
<dbReference type="EMBL" id="GL376619">
    <property type="status" value="NOT_ANNOTATED_CDS"/>
    <property type="molecule type" value="Genomic_DNA"/>
</dbReference>
<dbReference type="VEuPathDB" id="FungiDB:PYU1_G008249"/>
<dbReference type="GO" id="GO:0004553">
    <property type="term" value="F:hydrolase activity, hydrolyzing O-glycosyl compounds"/>
    <property type="evidence" value="ECO:0007669"/>
    <property type="project" value="InterPro"/>
</dbReference>
<dbReference type="OMA" id="DWAYMDT"/>